<dbReference type="GO" id="GO:0004252">
    <property type="term" value="F:serine-type endopeptidase activity"/>
    <property type="evidence" value="ECO:0007669"/>
    <property type="project" value="InterPro"/>
</dbReference>
<keyword evidence="4" id="KW-0720">Serine protease</keyword>
<dbReference type="Pfam" id="PF00089">
    <property type="entry name" value="Trypsin"/>
    <property type="match status" value="1"/>
</dbReference>
<keyword evidence="2 9" id="KW-0645">Protease</keyword>
<feature type="region of interest" description="Disordered" evidence="6">
    <location>
        <begin position="165"/>
        <end position="200"/>
    </location>
</feature>
<dbReference type="Gene3D" id="2.40.10.10">
    <property type="entry name" value="Trypsin-like serine proteases"/>
    <property type="match status" value="2"/>
</dbReference>
<dbReference type="PRINTS" id="PR00722">
    <property type="entry name" value="CHYMOTRYPSIN"/>
</dbReference>
<dbReference type="SUPFAM" id="SSF50494">
    <property type="entry name" value="Trypsin-like serine proteases"/>
    <property type="match status" value="1"/>
</dbReference>
<proteinExistence type="evidence at transcript level"/>
<dbReference type="SMART" id="SM00020">
    <property type="entry name" value="Tryp_SPc"/>
    <property type="match status" value="1"/>
</dbReference>
<keyword evidence="7" id="KW-0732">Signal</keyword>
<dbReference type="PROSITE" id="PS50240">
    <property type="entry name" value="TRYPSIN_DOM"/>
    <property type="match status" value="1"/>
</dbReference>
<organism evidence="9">
    <name type="scientific">Melanoplus sanguinipes</name>
    <name type="common">Migratory grasshopper</name>
    <dbReference type="NCBI Taxonomy" id="65742"/>
    <lineage>
        <taxon>Eukaryota</taxon>
        <taxon>Metazoa</taxon>
        <taxon>Ecdysozoa</taxon>
        <taxon>Arthropoda</taxon>
        <taxon>Hexapoda</taxon>
        <taxon>Insecta</taxon>
        <taxon>Pterygota</taxon>
        <taxon>Neoptera</taxon>
        <taxon>Polyneoptera</taxon>
        <taxon>Orthoptera</taxon>
        <taxon>Caelifera</taxon>
        <taxon>Acrididea</taxon>
        <taxon>Acridomorpha</taxon>
        <taxon>Acridoidea</taxon>
        <taxon>Acrididae</taxon>
        <taxon>Melanoplinae</taxon>
        <taxon>Melanoplini</taxon>
        <taxon>Melanoplus</taxon>
    </lineage>
</organism>
<protein>
    <submittedName>
        <fullName evidence="9">Transmembrane protease serine 11d</fullName>
    </submittedName>
</protein>
<dbReference type="InterPro" id="IPR001254">
    <property type="entry name" value="Trypsin_dom"/>
</dbReference>
<keyword evidence="9" id="KW-0472">Membrane</keyword>
<feature type="compositionally biased region" description="Low complexity" evidence="6">
    <location>
        <begin position="179"/>
        <end position="198"/>
    </location>
</feature>
<sequence>MDSSLLLLSCCLCACAVVWLSSPAHAHLRASPRSVRRRRLVGGEEADVSTLPWMAALHFKKKYLCGGSIIAKNWVLTSARCVHQHTGTAVESLKVRVGSTVRGSGGQVLSGEKVSVHESFKPWSWEYDIAVLQLDDDISFDKRRRRWRLRGRCRPTARRRGWRAGACRRAAAPPPGSCAPPRCASSRRTSATPSTTPRSPERLMCAGAEAVDACVGDVGGPLVASIGGKQRQVGVITWEHDCAKPRHYEKDFRMPYTSVPALRTWITR</sequence>
<dbReference type="CDD" id="cd00190">
    <property type="entry name" value="Tryp_SPc"/>
    <property type="match status" value="1"/>
</dbReference>
<dbReference type="EMBL" id="KU218701">
    <property type="protein sequence ID" value="ALX00081.1"/>
    <property type="molecule type" value="mRNA"/>
</dbReference>
<dbReference type="FunFam" id="2.40.10.10:FF:000068">
    <property type="entry name" value="transmembrane protease serine 2"/>
    <property type="match status" value="1"/>
</dbReference>
<evidence type="ECO:0000256" key="5">
    <source>
        <dbReference type="ARBA" id="ARBA00023157"/>
    </source>
</evidence>
<evidence type="ECO:0000256" key="4">
    <source>
        <dbReference type="ARBA" id="ARBA00022825"/>
    </source>
</evidence>
<dbReference type="GO" id="GO:0006508">
    <property type="term" value="P:proteolysis"/>
    <property type="evidence" value="ECO:0007669"/>
    <property type="project" value="UniProtKB-KW"/>
</dbReference>
<accession>A0A0U4CQN2</accession>
<dbReference type="InterPro" id="IPR043504">
    <property type="entry name" value="Peptidase_S1_PA_chymotrypsin"/>
</dbReference>
<dbReference type="AlphaFoldDB" id="A0A0U4CQN2"/>
<name>A0A0U4CQN2_MELSA</name>
<evidence type="ECO:0000256" key="7">
    <source>
        <dbReference type="SAM" id="SignalP"/>
    </source>
</evidence>
<dbReference type="InterPro" id="IPR009003">
    <property type="entry name" value="Peptidase_S1_PA"/>
</dbReference>
<dbReference type="PANTHER" id="PTHR24276">
    <property type="entry name" value="POLYSERASE-RELATED"/>
    <property type="match status" value="1"/>
</dbReference>
<evidence type="ECO:0000256" key="3">
    <source>
        <dbReference type="ARBA" id="ARBA00022801"/>
    </source>
</evidence>
<feature type="domain" description="Peptidase S1" evidence="8">
    <location>
        <begin position="40"/>
        <end position="268"/>
    </location>
</feature>
<evidence type="ECO:0000256" key="1">
    <source>
        <dbReference type="ARBA" id="ARBA00007664"/>
    </source>
</evidence>
<evidence type="ECO:0000256" key="2">
    <source>
        <dbReference type="ARBA" id="ARBA00022670"/>
    </source>
</evidence>
<feature type="non-terminal residue" evidence="9">
    <location>
        <position position="268"/>
    </location>
</feature>
<dbReference type="InterPro" id="IPR050430">
    <property type="entry name" value="Peptidase_S1"/>
</dbReference>
<dbReference type="InterPro" id="IPR001314">
    <property type="entry name" value="Peptidase_S1A"/>
</dbReference>
<reference evidence="9" key="2">
    <citation type="submission" date="2015-12" db="EMBL/GenBank/DDBJ databases">
        <authorList>
            <person name="Shamseldin A."/>
            <person name="Moawad H."/>
            <person name="Abd El-Rahim W.M."/>
            <person name="Sadowsky M.J."/>
        </authorList>
    </citation>
    <scope>NUCLEOTIDE SEQUENCE</scope>
</reference>
<feature type="chain" id="PRO_5006847903" evidence="7">
    <location>
        <begin position="27"/>
        <end position="268"/>
    </location>
</feature>
<keyword evidence="5" id="KW-1015">Disulfide bond</keyword>
<reference evidence="9" key="1">
    <citation type="journal article" date="2015" name="BMC Genomics">
        <title>Combining RNA-seq and proteomic profiling to identify seminal fluid proteins in the migratory grasshopper Melanoplus sanguinipes (F).</title>
        <authorList>
            <person name="Bonilla M.L."/>
            <person name="Todd C."/>
            <person name="Erlandson M."/>
            <person name="Andres J."/>
        </authorList>
    </citation>
    <scope>NUCLEOTIDE SEQUENCE</scope>
</reference>
<feature type="signal peptide" evidence="7">
    <location>
        <begin position="1"/>
        <end position="26"/>
    </location>
</feature>
<dbReference type="PANTHER" id="PTHR24276:SF91">
    <property type="entry name" value="AT26814P-RELATED"/>
    <property type="match status" value="1"/>
</dbReference>
<evidence type="ECO:0000259" key="8">
    <source>
        <dbReference type="PROSITE" id="PS50240"/>
    </source>
</evidence>
<evidence type="ECO:0000256" key="6">
    <source>
        <dbReference type="SAM" id="MobiDB-lite"/>
    </source>
</evidence>
<keyword evidence="3" id="KW-0378">Hydrolase</keyword>
<evidence type="ECO:0000313" key="9">
    <source>
        <dbReference type="EMBL" id="ALX00081.1"/>
    </source>
</evidence>
<keyword evidence="9" id="KW-0812">Transmembrane</keyword>
<comment type="similarity">
    <text evidence="1">Belongs to the peptidase S1 family.</text>
</comment>